<protein>
    <submittedName>
        <fullName evidence="2">Uncharacterized protein</fullName>
    </submittedName>
</protein>
<dbReference type="EMBL" id="WHWC01000010">
    <property type="protein sequence ID" value="KAG8375473.1"/>
    <property type="molecule type" value="Genomic_DNA"/>
</dbReference>
<keyword evidence="3" id="KW-1185">Reference proteome</keyword>
<evidence type="ECO:0000313" key="2">
    <source>
        <dbReference type="EMBL" id="KAG8375473.1"/>
    </source>
</evidence>
<evidence type="ECO:0000313" key="3">
    <source>
        <dbReference type="Proteomes" id="UP000826271"/>
    </source>
</evidence>
<dbReference type="AlphaFoldDB" id="A0AAV6X8G0"/>
<gene>
    <name evidence="2" type="ORF">BUALT_Bualt10G0103500</name>
</gene>
<proteinExistence type="predicted"/>
<organism evidence="2 3">
    <name type="scientific">Buddleja alternifolia</name>
    <dbReference type="NCBI Taxonomy" id="168488"/>
    <lineage>
        <taxon>Eukaryota</taxon>
        <taxon>Viridiplantae</taxon>
        <taxon>Streptophyta</taxon>
        <taxon>Embryophyta</taxon>
        <taxon>Tracheophyta</taxon>
        <taxon>Spermatophyta</taxon>
        <taxon>Magnoliopsida</taxon>
        <taxon>eudicotyledons</taxon>
        <taxon>Gunneridae</taxon>
        <taxon>Pentapetalae</taxon>
        <taxon>asterids</taxon>
        <taxon>lamiids</taxon>
        <taxon>Lamiales</taxon>
        <taxon>Scrophulariaceae</taxon>
        <taxon>Buddlejeae</taxon>
        <taxon>Buddleja</taxon>
    </lineage>
</organism>
<accession>A0AAV6X8G0</accession>
<dbReference type="Proteomes" id="UP000826271">
    <property type="component" value="Unassembled WGS sequence"/>
</dbReference>
<reference evidence="2" key="1">
    <citation type="submission" date="2019-10" db="EMBL/GenBank/DDBJ databases">
        <authorList>
            <person name="Zhang R."/>
            <person name="Pan Y."/>
            <person name="Wang J."/>
            <person name="Ma R."/>
            <person name="Yu S."/>
        </authorList>
    </citation>
    <scope>NUCLEOTIDE SEQUENCE</scope>
    <source>
        <strain evidence="2">LA-IB0</strain>
        <tissue evidence="2">Leaf</tissue>
    </source>
</reference>
<comment type="caution">
    <text evidence="2">The sequence shown here is derived from an EMBL/GenBank/DDBJ whole genome shotgun (WGS) entry which is preliminary data.</text>
</comment>
<sequence length="114" mass="12628">MLKNTISIAGGFELADLFPSNKLLRMRRKLDTILDDIIKEHKLKHSGMEEIEIPEKIRKIGTKPSKAAGYWPPPPHGRRASTPSTRESDPKVRSHLAFADGRCFDSGGFITGGS</sequence>
<feature type="region of interest" description="Disordered" evidence="1">
    <location>
        <begin position="63"/>
        <end position="92"/>
    </location>
</feature>
<name>A0AAV6X8G0_9LAMI</name>
<evidence type="ECO:0000256" key="1">
    <source>
        <dbReference type="SAM" id="MobiDB-lite"/>
    </source>
</evidence>